<evidence type="ECO:0000313" key="11">
    <source>
        <dbReference type="Proteomes" id="UP000030671"/>
    </source>
</evidence>
<dbReference type="Gene3D" id="1.10.510.10">
    <property type="entry name" value="Transferase(Phosphotransferase) domain 1"/>
    <property type="match status" value="1"/>
</dbReference>
<reference evidence="10 11" key="1">
    <citation type="journal article" date="2012" name="New Phytol.">
        <title>Insight into trade-off between wood decay and parasitism from the genome of a fungal forest pathogen.</title>
        <authorList>
            <person name="Olson A."/>
            <person name="Aerts A."/>
            <person name="Asiegbu F."/>
            <person name="Belbahri L."/>
            <person name="Bouzid O."/>
            <person name="Broberg A."/>
            <person name="Canback B."/>
            <person name="Coutinho P.M."/>
            <person name="Cullen D."/>
            <person name="Dalman K."/>
            <person name="Deflorio G."/>
            <person name="van Diepen L.T."/>
            <person name="Dunand C."/>
            <person name="Duplessis S."/>
            <person name="Durling M."/>
            <person name="Gonthier P."/>
            <person name="Grimwood J."/>
            <person name="Fossdal C.G."/>
            <person name="Hansson D."/>
            <person name="Henrissat B."/>
            <person name="Hietala A."/>
            <person name="Himmelstrand K."/>
            <person name="Hoffmeister D."/>
            <person name="Hogberg N."/>
            <person name="James T.Y."/>
            <person name="Karlsson M."/>
            <person name="Kohler A."/>
            <person name="Kues U."/>
            <person name="Lee Y.H."/>
            <person name="Lin Y.C."/>
            <person name="Lind M."/>
            <person name="Lindquist E."/>
            <person name="Lombard V."/>
            <person name="Lucas S."/>
            <person name="Lunden K."/>
            <person name="Morin E."/>
            <person name="Murat C."/>
            <person name="Park J."/>
            <person name="Raffaello T."/>
            <person name="Rouze P."/>
            <person name="Salamov A."/>
            <person name="Schmutz J."/>
            <person name="Solheim H."/>
            <person name="Stahlberg J."/>
            <person name="Velez H."/>
            <person name="de Vries R.P."/>
            <person name="Wiebenga A."/>
            <person name="Woodward S."/>
            <person name="Yakovlev I."/>
            <person name="Garbelotto M."/>
            <person name="Martin F."/>
            <person name="Grigoriev I.V."/>
            <person name="Stenlid J."/>
        </authorList>
    </citation>
    <scope>NUCLEOTIDE SEQUENCE [LARGE SCALE GENOMIC DNA]</scope>
    <source>
        <strain evidence="10 11">TC 32-1</strain>
    </source>
</reference>
<accession>W4KP12</accession>
<proteinExistence type="predicted"/>
<evidence type="ECO:0000256" key="2">
    <source>
        <dbReference type="ARBA" id="ARBA00022527"/>
    </source>
</evidence>
<keyword evidence="4" id="KW-0547">Nucleotide-binding</keyword>
<dbReference type="InterPro" id="IPR008271">
    <property type="entry name" value="Ser/Thr_kinase_AS"/>
</dbReference>
<dbReference type="Pfam" id="PF00069">
    <property type="entry name" value="Pkinase"/>
    <property type="match status" value="1"/>
</dbReference>
<evidence type="ECO:0000259" key="9">
    <source>
        <dbReference type="PROSITE" id="PS50011"/>
    </source>
</evidence>
<dbReference type="GO" id="GO:0004674">
    <property type="term" value="F:protein serine/threonine kinase activity"/>
    <property type="evidence" value="ECO:0007669"/>
    <property type="project" value="UniProtKB-KW"/>
</dbReference>
<gene>
    <name evidence="10" type="ORF">HETIRDRAFT_246571</name>
</gene>
<name>W4KP12_HETIT</name>
<evidence type="ECO:0000256" key="6">
    <source>
        <dbReference type="ARBA" id="ARBA00022840"/>
    </source>
</evidence>
<dbReference type="PANTHER" id="PTHR43895:SF32">
    <property type="entry name" value="SERINE_THREONINE-PROTEIN KINASE CHK1"/>
    <property type="match status" value="1"/>
</dbReference>
<dbReference type="AlphaFoldDB" id="W4KP12"/>
<keyword evidence="3" id="KW-0808">Transferase</keyword>
<dbReference type="InParanoid" id="W4KP12"/>
<dbReference type="SMART" id="SM00220">
    <property type="entry name" value="S_TKc"/>
    <property type="match status" value="1"/>
</dbReference>
<dbReference type="RefSeq" id="XP_009540759.1">
    <property type="nucleotide sequence ID" value="XM_009542464.1"/>
</dbReference>
<evidence type="ECO:0000256" key="1">
    <source>
        <dbReference type="ARBA" id="ARBA00012513"/>
    </source>
</evidence>
<sequence length="272" mass="30749">DLTNRFIGNNNFRIAKPLRAGGYGFVYHALDTAVPPHIRKEYAVKCMLKATPDHPMARRQDREMALHAMVSHHPGVITLHRVVEQGGFLFLVMDLCKSGDMFDAVMVRQIYKNNDELLKLAFTRLIDAVEGCHERGVFHRDLKLDNILVSEDGSQVWLTDFGLATSDVMSTEYGNGTPTYMSPECTRRIPEGSFSSAASDVWSLGVILFNMITLSNPWNHTRSDDNMFKDYLCNQDFTPKYAMSDAANTLFERIFTLDPSCRISLAGLREEV</sequence>
<dbReference type="EC" id="2.7.11.1" evidence="1"/>
<feature type="non-terminal residue" evidence="10">
    <location>
        <position position="272"/>
    </location>
</feature>
<protein>
    <recommendedName>
        <fullName evidence="1">non-specific serine/threonine protein kinase</fullName>
        <ecNumber evidence="1">2.7.11.1</ecNumber>
    </recommendedName>
</protein>
<keyword evidence="5" id="KW-0418">Kinase</keyword>
<evidence type="ECO:0000256" key="7">
    <source>
        <dbReference type="ARBA" id="ARBA00047899"/>
    </source>
</evidence>
<dbReference type="GO" id="GO:0005524">
    <property type="term" value="F:ATP binding"/>
    <property type="evidence" value="ECO:0007669"/>
    <property type="project" value="UniProtKB-KW"/>
</dbReference>
<dbReference type="SUPFAM" id="SSF56112">
    <property type="entry name" value="Protein kinase-like (PK-like)"/>
    <property type="match status" value="1"/>
</dbReference>
<dbReference type="InterPro" id="IPR011009">
    <property type="entry name" value="Kinase-like_dom_sf"/>
</dbReference>
<dbReference type="eggNOG" id="KOG0583">
    <property type="taxonomic scope" value="Eukaryota"/>
</dbReference>
<dbReference type="KEGG" id="hir:HETIRDRAFT_246571"/>
<evidence type="ECO:0000256" key="5">
    <source>
        <dbReference type="ARBA" id="ARBA00022777"/>
    </source>
</evidence>
<feature type="non-terminal residue" evidence="10">
    <location>
        <position position="1"/>
    </location>
</feature>
<organism evidence="10 11">
    <name type="scientific">Heterobasidion irregulare (strain TC 32-1)</name>
    <dbReference type="NCBI Taxonomy" id="747525"/>
    <lineage>
        <taxon>Eukaryota</taxon>
        <taxon>Fungi</taxon>
        <taxon>Dikarya</taxon>
        <taxon>Basidiomycota</taxon>
        <taxon>Agaricomycotina</taxon>
        <taxon>Agaricomycetes</taxon>
        <taxon>Russulales</taxon>
        <taxon>Bondarzewiaceae</taxon>
        <taxon>Heterobasidion</taxon>
        <taxon>Heterobasidion annosum species complex</taxon>
    </lineage>
</organism>
<dbReference type="PROSITE" id="PS50011">
    <property type="entry name" value="PROTEIN_KINASE_DOM"/>
    <property type="match status" value="1"/>
</dbReference>
<feature type="domain" description="Protein kinase" evidence="9">
    <location>
        <begin position="12"/>
        <end position="272"/>
    </location>
</feature>
<keyword evidence="11" id="KW-1185">Reference proteome</keyword>
<dbReference type="GO" id="GO:0007165">
    <property type="term" value="P:signal transduction"/>
    <property type="evidence" value="ECO:0007669"/>
    <property type="project" value="TreeGrafter"/>
</dbReference>
<dbReference type="Proteomes" id="UP000030671">
    <property type="component" value="Unassembled WGS sequence"/>
</dbReference>
<comment type="catalytic activity">
    <reaction evidence="8">
        <text>L-seryl-[protein] + ATP = O-phospho-L-seryl-[protein] + ADP + H(+)</text>
        <dbReference type="Rhea" id="RHEA:17989"/>
        <dbReference type="Rhea" id="RHEA-COMP:9863"/>
        <dbReference type="Rhea" id="RHEA-COMP:11604"/>
        <dbReference type="ChEBI" id="CHEBI:15378"/>
        <dbReference type="ChEBI" id="CHEBI:29999"/>
        <dbReference type="ChEBI" id="CHEBI:30616"/>
        <dbReference type="ChEBI" id="CHEBI:83421"/>
        <dbReference type="ChEBI" id="CHEBI:456216"/>
        <dbReference type="EC" id="2.7.11.1"/>
    </reaction>
</comment>
<dbReference type="OrthoDB" id="541276at2759"/>
<dbReference type="HOGENOM" id="CLU_000288_63_0_1"/>
<dbReference type="PROSITE" id="PS00108">
    <property type="entry name" value="PROTEIN_KINASE_ST"/>
    <property type="match status" value="1"/>
</dbReference>
<comment type="catalytic activity">
    <reaction evidence="7">
        <text>L-threonyl-[protein] + ATP = O-phospho-L-threonyl-[protein] + ADP + H(+)</text>
        <dbReference type="Rhea" id="RHEA:46608"/>
        <dbReference type="Rhea" id="RHEA-COMP:11060"/>
        <dbReference type="Rhea" id="RHEA-COMP:11605"/>
        <dbReference type="ChEBI" id="CHEBI:15378"/>
        <dbReference type="ChEBI" id="CHEBI:30013"/>
        <dbReference type="ChEBI" id="CHEBI:30616"/>
        <dbReference type="ChEBI" id="CHEBI:61977"/>
        <dbReference type="ChEBI" id="CHEBI:456216"/>
        <dbReference type="EC" id="2.7.11.1"/>
    </reaction>
</comment>
<keyword evidence="6" id="KW-0067">ATP-binding</keyword>
<dbReference type="PANTHER" id="PTHR43895">
    <property type="entry name" value="CALCIUM/CALMODULIN-DEPENDENT PROTEIN KINASE KINASE-RELATED"/>
    <property type="match status" value="1"/>
</dbReference>
<evidence type="ECO:0000313" key="10">
    <source>
        <dbReference type="EMBL" id="ETW86771.1"/>
    </source>
</evidence>
<evidence type="ECO:0000256" key="8">
    <source>
        <dbReference type="ARBA" id="ARBA00048679"/>
    </source>
</evidence>
<dbReference type="EMBL" id="KI925454">
    <property type="protein sequence ID" value="ETW86771.1"/>
    <property type="molecule type" value="Genomic_DNA"/>
</dbReference>
<evidence type="ECO:0000256" key="4">
    <source>
        <dbReference type="ARBA" id="ARBA00022741"/>
    </source>
</evidence>
<evidence type="ECO:0000256" key="3">
    <source>
        <dbReference type="ARBA" id="ARBA00022679"/>
    </source>
</evidence>
<keyword evidence="2" id="KW-0723">Serine/threonine-protein kinase</keyword>
<dbReference type="STRING" id="747525.W4KP12"/>
<dbReference type="InterPro" id="IPR000719">
    <property type="entry name" value="Prot_kinase_dom"/>
</dbReference>
<dbReference type="GeneID" id="20669120"/>